<dbReference type="OrthoDB" id="167114at2759"/>
<dbReference type="PANTHER" id="PTHR47174">
    <property type="entry name" value="BRIDGING INTEGRATOR 3"/>
    <property type="match status" value="1"/>
</dbReference>
<dbReference type="GO" id="GO:0051666">
    <property type="term" value="P:actin cortical patch localization"/>
    <property type="evidence" value="ECO:0007669"/>
    <property type="project" value="InterPro"/>
</dbReference>
<evidence type="ECO:0000256" key="2">
    <source>
        <dbReference type="ARBA" id="ARBA00022490"/>
    </source>
</evidence>
<dbReference type="GeneID" id="36395305"/>
<evidence type="ECO:0000313" key="4">
    <source>
        <dbReference type="Proteomes" id="UP000054928"/>
    </source>
</evidence>
<accession>A0A0P1A6R6</accession>
<dbReference type="STRING" id="4781.A0A0P1A6R6"/>
<dbReference type="AlphaFoldDB" id="A0A0P1A6R6"/>
<reference evidence="4" key="1">
    <citation type="submission" date="2014-09" db="EMBL/GenBank/DDBJ databases">
        <authorList>
            <person name="Sharma Rahul"/>
            <person name="Thines Marco"/>
        </authorList>
    </citation>
    <scope>NUCLEOTIDE SEQUENCE [LARGE SCALE GENOMIC DNA]</scope>
</reference>
<dbReference type="Proteomes" id="UP000054928">
    <property type="component" value="Unassembled WGS sequence"/>
</dbReference>
<dbReference type="GO" id="GO:0006897">
    <property type="term" value="P:endocytosis"/>
    <property type="evidence" value="ECO:0007669"/>
    <property type="project" value="InterPro"/>
</dbReference>
<dbReference type="EMBL" id="CCYD01000109">
    <property type="protein sequence ID" value="CEG35925.1"/>
    <property type="molecule type" value="Genomic_DNA"/>
</dbReference>
<proteinExistence type="predicted"/>
<dbReference type="GO" id="GO:0015629">
    <property type="term" value="C:actin cytoskeleton"/>
    <property type="evidence" value="ECO:0007669"/>
    <property type="project" value="TreeGrafter"/>
</dbReference>
<keyword evidence="4" id="KW-1185">Reference proteome</keyword>
<keyword evidence="2" id="KW-0963">Cytoplasm</keyword>
<dbReference type="OMA" id="RMFRNEQ"/>
<dbReference type="SUPFAM" id="SSF103657">
    <property type="entry name" value="BAR/IMD domain-like"/>
    <property type="match status" value="1"/>
</dbReference>
<organism evidence="3 4">
    <name type="scientific">Plasmopara halstedii</name>
    <name type="common">Downy mildew of sunflower</name>
    <dbReference type="NCBI Taxonomy" id="4781"/>
    <lineage>
        <taxon>Eukaryota</taxon>
        <taxon>Sar</taxon>
        <taxon>Stramenopiles</taxon>
        <taxon>Oomycota</taxon>
        <taxon>Peronosporomycetes</taxon>
        <taxon>Peronosporales</taxon>
        <taxon>Peronosporaceae</taxon>
        <taxon>Plasmopara</taxon>
    </lineage>
</organism>
<dbReference type="RefSeq" id="XP_024572294.1">
    <property type="nucleotide sequence ID" value="XM_024729592.1"/>
</dbReference>
<comment type="subcellular location">
    <subcellularLocation>
        <location evidence="1">Cytoplasm</location>
    </subcellularLocation>
</comment>
<protein>
    <submittedName>
        <fullName evidence="3">BAR domain</fullName>
    </submittedName>
</protein>
<dbReference type="PANTHER" id="PTHR47174:SF3">
    <property type="entry name" value="BRIDGING INTEGRATOR 3"/>
    <property type="match status" value="1"/>
</dbReference>
<dbReference type="InterPro" id="IPR027267">
    <property type="entry name" value="AH/BAR_dom_sf"/>
</dbReference>
<dbReference type="GO" id="GO:0005737">
    <property type="term" value="C:cytoplasm"/>
    <property type="evidence" value="ECO:0007669"/>
    <property type="project" value="UniProtKB-SubCell"/>
</dbReference>
<dbReference type="Gene3D" id="1.20.1270.60">
    <property type="entry name" value="Arfaptin homology (AH) domain/BAR domain"/>
    <property type="match status" value="1"/>
</dbReference>
<sequence length="407" mass="45952">MSSFRVRTTNKLLTAFGASKPSTNVAYDLAYSDFESTLQRLITFDVALKTYATSLKTFHTSASSVFGSIDSLASSGSGTASYQQQSNEVSSMQSYANQAFIACNEVDQIVLQEVSHQLENEVLLPVKGWLQYARQLQQEATKFQEQKALYDHYARKVTGLREIHEKRMTMGKLEKTKETERLVRNEQKLAASTQEYTRLSDIVIRNLRAFVTSRDAALAPLLHRILRGRVVYAERIYEATDRLRILNDHHDEECEDGVLTQFTNVVSNGSLVGSEVILQAMTSSSTVRKVSFDEFVGETKRHKELNVEDNWDAFGSQPFEKEMPNCTFGVSEPTPSNLHEETSVFATLQDISIPSTSVATNPYDIFTQASTNSLFNVNWNPDSISTQECPQYQIPIAEFHDMHQSFR</sequence>
<name>A0A0P1A6R6_PLAHL</name>
<evidence type="ECO:0000313" key="3">
    <source>
        <dbReference type="EMBL" id="CEG35925.1"/>
    </source>
</evidence>
<evidence type="ECO:0000256" key="1">
    <source>
        <dbReference type="ARBA" id="ARBA00004496"/>
    </source>
</evidence>
<dbReference type="InterPro" id="IPR046982">
    <property type="entry name" value="BIN3/RVS161-like"/>
</dbReference>